<dbReference type="PANTHER" id="PTHR47417:SF1">
    <property type="entry name" value="SMR DOMAIN-CONTAINING PROTEIN YPL199C"/>
    <property type="match status" value="1"/>
</dbReference>
<dbReference type="SMART" id="SM00463">
    <property type="entry name" value="SMR"/>
    <property type="match status" value="1"/>
</dbReference>
<protein>
    <recommendedName>
        <fullName evidence="1">Smr domain-containing protein</fullName>
    </recommendedName>
</protein>
<dbReference type="EMBL" id="DS268430">
    <property type="protein sequence ID" value="EFO96403.1"/>
    <property type="molecule type" value="Genomic_DNA"/>
</dbReference>
<dbReference type="Proteomes" id="UP000008281">
    <property type="component" value="Unassembled WGS sequence"/>
</dbReference>
<evidence type="ECO:0000259" key="1">
    <source>
        <dbReference type="PROSITE" id="PS50828"/>
    </source>
</evidence>
<feature type="domain" description="Smr" evidence="1">
    <location>
        <begin position="76"/>
        <end position="146"/>
    </location>
</feature>
<evidence type="ECO:0000313" key="2">
    <source>
        <dbReference type="EMBL" id="EFO96403.1"/>
    </source>
</evidence>
<dbReference type="HOGENOM" id="CLU_143713_0_0_1"/>
<accession>E3M9E5</accession>
<gene>
    <name evidence="2" type="ORF">CRE_14535</name>
</gene>
<dbReference type="OrthoDB" id="3231855at2759"/>
<organism evidence="3">
    <name type="scientific">Caenorhabditis remanei</name>
    <name type="common">Caenorhabditis vulgaris</name>
    <dbReference type="NCBI Taxonomy" id="31234"/>
    <lineage>
        <taxon>Eukaryota</taxon>
        <taxon>Metazoa</taxon>
        <taxon>Ecdysozoa</taxon>
        <taxon>Nematoda</taxon>
        <taxon>Chromadorea</taxon>
        <taxon>Rhabditida</taxon>
        <taxon>Rhabditina</taxon>
        <taxon>Rhabditomorpha</taxon>
        <taxon>Rhabditoidea</taxon>
        <taxon>Rhabditidae</taxon>
        <taxon>Peloderinae</taxon>
        <taxon>Caenorhabditis</taxon>
    </lineage>
</organism>
<dbReference type="InterPro" id="IPR036063">
    <property type="entry name" value="Smr_dom_sf"/>
</dbReference>
<dbReference type="InterPro" id="IPR002625">
    <property type="entry name" value="Smr_dom"/>
</dbReference>
<dbReference type="Pfam" id="PF01713">
    <property type="entry name" value="Smr"/>
    <property type="match status" value="1"/>
</dbReference>
<dbReference type="PANTHER" id="PTHR47417">
    <property type="entry name" value="SMR DOMAIN-CONTAINING PROTEIN YPL199C"/>
    <property type="match status" value="1"/>
</dbReference>
<evidence type="ECO:0000313" key="3">
    <source>
        <dbReference type="Proteomes" id="UP000008281"/>
    </source>
</evidence>
<dbReference type="Gene3D" id="3.30.1370.110">
    <property type="match status" value="1"/>
</dbReference>
<sequence length="151" mass="17382">MSKNRSKGRRGYSFERVRVVYSPKYTAGRASLQSKIKQLYGKLNKNFLCDKKNSIIDEINKAVIDWNAEFSPRNEIDLHGMTREAALDYVEKKVEERGHIDDLTIITGQGHHSKDNQPVIKQGLLKKFRSRVQVNTENPGKLVLVKRQKLS</sequence>
<dbReference type="AlphaFoldDB" id="E3M9E5"/>
<reference evidence="2" key="1">
    <citation type="submission" date="2007-07" db="EMBL/GenBank/DDBJ databases">
        <title>PCAP assembly of the Caenorhabditis remanei genome.</title>
        <authorList>
            <consortium name="The Caenorhabditis remanei Sequencing Consortium"/>
            <person name="Wilson R.K."/>
        </authorList>
    </citation>
    <scope>NUCLEOTIDE SEQUENCE [LARGE SCALE GENOMIC DNA]</scope>
    <source>
        <strain evidence="2">PB4641</strain>
    </source>
</reference>
<dbReference type="InterPro" id="IPR053020">
    <property type="entry name" value="Smr_domain_protein"/>
</dbReference>
<keyword evidence="3" id="KW-1185">Reference proteome</keyword>
<dbReference type="PROSITE" id="PS50828">
    <property type="entry name" value="SMR"/>
    <property type="match status" value="1"/>
</dbReference>
<name>E3M9E5_CAERE</name>
<proteinExistence type="predicted"/>
<dbReference type="InParanoid" id="E3M9E5"/>
<dbReference type="SUPFAM" id="SSF160443">
    <property type="entry name" value="SMR domain-like"/>
    <property type="match status" value="1"/>
</dbReference>